<proteinExistence type="predicted"/>
<evidence type="ECO:0000313" key="1">
    <source>
        <dbReference type="EMBL" id="QDQ41529.1"/>
    </source>
</evidence>
<protein>
    <recommendedName>
        <fullName evidence="3">Glycosyl transferase family 2</fullName>
    </recommendedName>
</protein>
<accession>A0A516TJU8</accession>
<reference evidence="2" key="1">
    <citation type="submission" date="2019-03" db="EMBL/GenBank/DDBJ databases">
        <title>Complete genome of Methylacidiphilum kamchatkense Kam1.</title>
        <authorList>
            <person name="Kruse T."/>
            <person name="Murarilal Ratnadevi C."/>
            <person name="Erikstad H.-A."/>
            <person name="Birkeland N.-K."/>
        </authorList>
    </citation>
    <scope>NUCLEOTIDE SEQUENCE [LARGE SCALE GENOMIC DNA]</scope>
    <source>
        <strain evidence="2">kam1</strain>
    </source>
</reference>
<evidence type="ECO:0008006" key="3">
    <source>
        <dbReference type="Google" id="ProtNLM"/>
    </source>
</evidence>
<organism evidence="1 2">
    <name type="scientific">Methylacidiphilum kamchatkense Kam1</name>
    <dbReference type="NCBI Taxonomy" id="1202785"/>
    <lineage>
        <taxon>Bacteria</taxon>
        <taxon>Pseudomonadati</taxon>
        <taxon>Verrucomicrobiota</taxon>
        <taxon>Methylacidiphilae</taxon>
        <taxon>Methylacidiphilales</taxon>
        <taxon>Methylacidiphilaceae</taxon>
        <taxon>Methylacidiphilum (ex Ratnadevi et al. 2023)</taxon>
    </lineage>
</organism>
<dbReference type="Gene3D" id="3.90.550.10">
    <property type="entry name" value="Spore Coat Polysaccharide Biosynthesis Protein SpsA, Chain A"/>
    <property type="match status" value="1"/>
</dbReference>
<dbReference type="AlphaFoldDB" id="A0A516TJU8"/>
<gene>
    <name evidence="1" type="ORF">kam1_274</name>
</gene>
<dbReference type="EMBL" id="CP037899">
    <property type="protein sequence ID" value="QDQ41529.1"/>
    <property type="molecule type" value="Genomic_DNA"/>
</dbReference>
<evidence type="ECO:0000313" key="2">
    <source>
        <dbReference type="Proteomes" id="UP000315925"/>
    </source>
</evidence>
<dbReference type="InterPro" id="IPR029044">
    <property type="entry name" value="Nucleotide-diphossugar_trans"/>
</dbReference>
<dbReference type="Proteomes" id="UP000315925">
    <property type="component" value="Chromosome"/>
</dbReference>
<sequence>MNQNRSFFFSIESPKHRFHVVRERKICFSGYFFDGYGRKANQILIKWNDKQVIANRVDRGDVQRLYAQKGMVVEQAVGFESCIELSRGLKEVEVIAELSNGEKIKLKKFILYVWSKKYCLDPLYNNKHQLVGYYNIEKPLEKEVVSTQHYIEISGYVVDKDGYPPRVVQIKTPTRKYPCQQICRQGIQKDYPFVKDTRCGFAGYAFLEDIPKQYSIEVEFLSGQVAELATFFASLKVQEDRREKELYQKWFSCYGQLMGREEELLRGRLSGFVYKPFFSIIMGVGLGDRLEGVLASLRSVVGQWYERWEVLLVLYGGRKLAIEELRGVGGEDKLRIIELSYPEKVKAKEAGLREACGEYCMVLDSGEELVAHALYVFVEALQGDKALDLLFGDEDRRSDGGRCTVRYSSLGLIMIY</sequence>
<dbReference type="RefSeq" id="WP_143958195.1">
    <property type="nucleotide sequence ID" value="NZ_CP037899.1"/>
</dbReference>
<dbReference type="SUPFAM" id="SSF53448">
    <property type="entry name" value="Nucleotide-diphospho-sugar transferases"/>
    <property type="match status" value="1"/>
</dbReference>
<name>A0A516TJU8_9BACT</name>
<dbReference type="KEGG" id="mkc:kam1_274"/>